<evidence type="ECO:0000313" key="4">
    <source>
        <dbReference type="Proteomes" id="UP001250214"/>
    </source>
</evidence>
<dbReference type="InterPro" id="IPR039261">
    <property type="entry name" value="FNR_nucleotide-bd"/>
</dbReference>
<feature type="domain" description="FAD-binding FR-type" evidence="2">
    <location>
        <begin position="6"/>
        <end position="107"/>
    </location>
</feature>
<dbReference type="InterPro" id="IPR019480">
    <property type="entry name" value="Dihydroorotate_DH_Fe-S-bd"/>
</dbReference>
<dbReference type="PANTHER" id="PTHR43513">
    <property type="entry name" value="DIHYDROOROTATE DEHYDROGENASE B (NAD(+)), ELECTRON TRANSFER SUBUNIT"/>
    <property type="match status" value="1"/>
</dbReference>
<sequence>MTDFRPVQMRVPVLAARPVDHYHALTVVAPGVAERFRAGQFVAVAVGDDRSGMMLRRPFSIYEVRPDHGGTVEFRFAVRGAGTAWLAERRAQDLVDVVGPLGRPYPLPRDPVNCVLAGEEHGGASLVPLARALRRRGCRVDFVLGASTAARILGGDSAQRLGESLTLTTEDGSLGERARVSDMVQRVVHEAPADVVYAAGPLPLLRAVTAMGTSHGIPVQVSVEQQMTCGTGICMSCVLPVTDADEITRMVRTCVDGPVFRGEQVRFDDVGTIPFDALGAPGWAVAARPQHDREPVDATPSLTGSDREVS</sequence>
<evidence type="ECO:0000259" key="2">
    <source>
        <dbReference type="PROSITE" id="PS51384"/>
    </source>
</evidence>
<dbReference type="Gene3D" id="2.10.240.10">
    <property type="entry name" value="Dihydroorotate dehydrogenase, electron transfer subunit"/>
    <property type="match status" value="1"/>
</dbReference>
<dbReference type="SUPFAM" id="SSF63380">
    <property type="entry name" value="Riboflavin synthase domain-like"/>
    <property type="match status" value="1"/>
</dbReference>
<dbReference type="InterPro" id="IPR017938">
    <property type="entry name" value="Riboflavin_synthase-like_b-brl"/>
</dbReference>
<reference evidence="4" key="1">
    <citation type="submission" date="2023-07" db="EMBL/GenBank/DDBJ databases">
        <title>Novel species in the genus Lipingzhangella isolated from Sambhar Salt Lake.</title>
        <authorList>
            <person name="Jiya N."/>
            <person name="Kajale S."/>
            <person name="Sharma A."/>
        </authorList>
    </citation>
    <scope>NUCLEOTIDE SEQUENCE [LARGE SCALE GENOMIC DNA]</scope>
    <source>
        <strain evidence="4">LS1_29</strain>
    </source>
</reference>
<dbReference type="RefSeq" id="WP_310910935.1">
    <property type="nucleotide sequence ID" value="NZ_JAVLVT010000001.1"/>
</dbReference>
<name>A0ABU2H2F1_9ACTN</name>
<proteinExistence type="predicted"/>
<comment type="caution">
    <text evidence="3">The sequence shown here is derived from an EMBL/GenBank/DDBJ whole genome shotgun (WGS) entry which is preliminary data.</text>
</comment>
<dbReference type="Pfam" id="PF10418">
    <property type="entry name" value="DHODB_Fe-S_bind"/>
    <property type="match status" value="1"/>
</dbReference>
<dbReference type="Proteomes" id="UP001250214">
    <property type="component" value="Unassembled WGS sequence"/>
</dbReference>
<keyword evidence="4" id="KW-1185">Reference proteome</keyword>
<gene>
    <name evidence="3" type="ORF">RIF23_04060</name>
</gene>
<protein>
    <submittedName>
        <fullName evidence="3">Dihydroorotate dehydrogenase electron transfer subunit</fullName>
    </submittedName>
</protein>
<dbReference type="EMBL" id="JAVLVT010000001">
    <property type="protein sequence ID" value="MDS1269468.1"/>
    <property type="molecule type" value="Genomic_DNA"/>
</dbReference>
<dbReference type="InterPro" id="IPR050353">
    <property type="entry name" value="PyrK_electron_transfer"/>
</dbReference>
<feature type="region of interest" description="Disordered" evidence="1">
    <location>
        <begin position="286"/>
        <end position="310"/>
    </location>
</feature>
<dbReference type="InterPro" id="IPR037117">
    <property type="entry name" value="Dihydroorotate_DH_ele_sf"/>
</dbReference>
<accession>A0ABU2H2F1</accession>
<organism evidence="3 4">
    <name type="scientific">Lipingzhangella rawalii</name>
    <dbReference type="NCBI Taxonomy" id="2055835"/>
    <lineage>
        <taxon>Bacteria</taxon>
        <taxon>Bacillati</taxon>
        <taxon>Actinomycetota</taxon>
        <taxon>Actinomycetes</taxon>
        <taxon>Streptosporangiales</taxon>
        <taxon>Nocardiopsidaceae</taxon>
        <taxon>Lipingzhangella</taxon>
    </lineage>
</organism>
<evidence type="ECO:0000313" key="3">
    <source>
        <dbReference type="EMBL" id="MDS1269468.1"/>
    </source>
</evidence>
<dbReference type="PROSITE" id="PS51384">
    <property type="entry name" value="FAD_FR"/>
    <property type="match status" value="1"/>
</dbReference>
<dbReference type="InterPro" id="IPR017927">
    <property type="entry name" value="FAD-bd_FR_type"/>
</dbReference>
<dbReference type="Gene3D" id="3.40.50.80">
    <property type="entry name" value="Nucleotide-binding domain of ferredoxin-NADP reductase (FNR) module"/>
    <property type="match status" value="1"/>
</dbReference>
<dbReference type="CDD" id="cd06218">
    <property type="entry name" value="DHOD_e_trans"/>
    <property type="match status" value="1"/>
</dbReference>
<dbReference type="PANTHER" id="PTHR43513:SF3">
    <property type="entry name" value="DIHYDROOROTATE DEHYDROGENASE B (NAD(+)), ELECTRON TRANSFER SUBUNIT-RELATED"/>
    <property type="match status" value="1"/>
</dbReference>
<evidence type="ECO:0000256" key="1">
    <source>
        <dbReference type="SAM" id="MobiDB-lite"/>
    </source>
</evidence>
<dbReference type="Gene3D" id="2.40.30.10">
    <property type="entry name" value="Translation factors"/>
    <property type="match status" value="1"/>
</dbReference>
<dbReference type="SUPFAM" id="SSF52343">
    <property type="entry name" value="Ferredoxin reductase-like, C-terminal NADP-linked domain"/>
    <property type="match status" value="1"/>
</dbReference>